<dbReference type="InterPro" id="IPR034334">
    <property type="entry name" value="PGES2"/>
</dbReference>
<dbReference type="WormBase" id="SRAE_2000471300">
    <property type="protein sequence ID" value="SRP06863"/>
    <property type="gene ID" value="WBGene00264951"/>
</dbReference>
<evidence type="ECO:0000313" key="23">
    <source>
        <dbReference type="WBParaSite" id="SRAE_2000471300.1"/>
    </source>
</evidence>
<dbReference type="CDD" id="cd03197">
    <property type="entry name" value="GST_C_mPGES2"/>
    <property type="match status" value="1"/>
</dbReference>
<feature type="domain" description="GST N-terminal" evidence="20">
    <location>
        <begin position="62"/>
        <end position="127"/>
    </location>
</feature>
<keyword evidence="6" id="KW-0444">Lipid biosynthesis</keyword>
<dbReference type="RefSeq" id="XP_024509271.1">
    <property type="nucleotide sequence ID" value="XM_024643621.1"/>
</dbReference>
<keyword evidence="9" id="KW-0276">Fatty acid metabolism</keyword>
<evidence type="ECO:0000259" key="20">
    <source>
        <dbReference type="Pfam" id="PF13417"/>
    </source>
</evidence>
<dbReference type="Gene3D" id="3.40.30.10">
    <property type="entry name" value="Glutaredoxin"/>
    <property type="match status" value="1"/>
</dbReference>
<dbReference type="SFLD" id="SFLDG01182">
    <property type="entry name" value="Prostaglandin_E_synthase_like"/>
    <property type="match status" value="1"/>
</dbReference>
<keyword evidence="14" id="KW-0413">Isomerase</keyword>
<dbReference type="Pfam" id="PF13417">
    <property type="entry name" value="GST_N_3"/>
    <property type="match status" value="1"/>
</dbReference>
<evidence type="ECO:0000256" key="10">
    <source>
        <dbReference type="ARBA" id="ARBA00022989"/>
    </source>
</evidence>
<dbReference type="PROSITE" id="PS51354">
    <property type="entry name" value="GLUTAREDOXIN_2"/>
    <property type="match status" value="1"/>
</dbReference>
<evidence type="ECO:0000256" key="9">
    <source>
        <dbReference type="ARBA" id="ARBA00022832"/>
    </source>
</evidence>
<dbReference type="GO" id="GO:0001516">
    <property type="term" value="P:prostaglandin biosynthetic process"/>
    <property type="evidence" value="ECO:0007669"/>
    <property type="project" value="UniProtKB-UniPathway"/>
</dbReference>
<evidence type="ECO:0000256" key="15">
    <source>
        <dbReference type="ARBA" id="ARBA00023930"/>
    </source>
</evidence>
<dbReference type="EMBL" id="LN609529">
    <property type="protein sequence ID" value="CEF70072.1"/>
    <property type="molecule type" value="Genomic_DNA"/>
</dbReference>
<keyword evidence="11" id="KW-0443">Lipid metabolism</keyword>
<dbReference type="SUPFAM" id="SSF47616">
    <property type="entry name" value="GST C-terminal domain-like"/>
    <property type="match status" value="1"/>
</dbReference>
<protein>
    <recommendedName>
        <fullName evidence="4">Prostaglandin E synthase 2</fullName>
        <ecNumber evidence="3">5.3.99.3</ecNumber>
    </recommendedName>
    <alternativeName>
        <fullName evidence="17">Microsomal prostaglandin E synthase 2</fullName>
    </alternativeName>
</protein>
<gene>
    <name evidence="21 23 24" type="ORF">SRAE_2000471300</name>
</gene>
<dbReference type="SFLD" id="SFLDS00019">
    <property type="entry name" value="Glutathione_Transferase_(cytos"/>
    <property type="match status" value="1"/>
</dbReference>
<accession>A0A090LJT3</accession>
<dbReference type="PANTHER" id="PTHR12782:SF5">
    <property type="entry name" value="PROSTAGLANDIN E SYNTHASE 2"/>
    <property type="match status" value="1"/>
</dbReference>
<keyword evidence="12 19" id="KW-0472">Membrane</keyword>
<dbReference type="InterPro" id="IPR036249">
    <property type="entry name" value="Thioredoxin-like_sf"/>
</dbReference>
<dbReference type="InterPro" id="IPR036282">
    <property type="entry name" value="Glutathione-S-Trfase_C_sf"/>
</dbReference>
<evidence type="ECO:0000313" key="21">
    <source>
        <dbReference type="EMBL" id="CEF70072.1"/>
    </source>
</evidence>
<comment type="catalytic activity">
    <reaction evidence="15">
        <text>prostaglandin H2 = (12S)-hydroxy-(5Z,8E,10E)-heptadecatrienoate + malonaldehyde</text>
        <dbReference type="Rhea" id="RHEA:48644"/>
        <dbReference type="ChEBI" id="CHEBI:57405"/>
        <dbReference type="ChEBI" id="CHEBI:90694"/>
        <dbReference type="ChEBI" id="CHEBI:566274"/>
    </reaction>
    <physiologicalReaction direction="left-to-right" evidence="15">
        <dbReference type="Rhea" id="RHEA:48645"/>
    </physiologicalReaction>
</comment>
<keyword evidence="5" id="KW-0644">Prostaglandin metabolism</keyword>
<reference evidence="21 22" key="1">
    <citation type="submission" date="2014-09" db="EMBL/GenBank/DDBJ databases">
        <authorList>
            <person name="Martin A.A."/>
        </authorList>
    </citation>
    <scope>NUCLEOTIDE SEQUENCE</scope>
    <source>
        <strain evidence="22">ED321</strain>
        <strain evidence="21">ED321 Heterogonic</strain>
    </source>
</reference>
<evidence type="ECO:0000256" key="19">
    <source>
        <dbReference type="SAM" id="Phobius"/>
    </source>
</evidence>
<organism evidence="21">
    <name type="scientific">Strongyloides ratti</name>
    <name type="common">Parasitic roundworm</name>
    <dbReference type="NCBI Taxonomy" id="34506"/>
    <lineage>
        <taxon>Eukaryota</taxon>
        <taxon>Metazoa</taxon>
        <taxon>Ecdysozoa</taxon>
        <taxon>Nematoda</taxon>
        <taxon>Chromadorea</taxon>
        <taxon>Rhabditida</taxon>
        <taxon>Tylenchina</taxon>
        <taxon>Panagrolaimomorpha</taxon>
        <taxon>Strongyloidoidea</taxon>
        <taxon>Strongyloididae</taxon>
        <taxon>Strongyloides</taxon>
    </lineage>
</organism>
<dbReference type="CTD" id="36382444"/>
<dbReference type="GO" id="GO:0012505">
    <property type="term" value="C:endomembrane system"/>
    <property type="evidence" value="ECO:0007669"/>
    <property type="project" value="UniProtKB-SubCell"/>
</dbReference>
<dbReference type="InterPro" id="IPR040079">
    <property type="entry name" value="Glutathione_S-Trfase"/>
</dbReference>
<sequence length="343" mass="39759">MWRRSFLLGNRIYATGICVGGTSLAATVLVQQKDDRIDGVDVLSKARHINGPLDKTGLKPRLYQYQACPFCCKVRAFLDYYGFDYDIVEVNPLSRKELKFSPGQKKVPVVTCSCLDQSMTESSLIMSIFATYLKRKELSIKDVVELYPPLTQVEAKSGKEVKTFPNKYFIMLEKEDRRKFDVQYAREEREWREWVDEHFIHIISPAIYRTFGESIETFKWFSKAGNWEDIFSYIERHSAIYVGAIAMYFVSKGLKKKHNINDARKEMEESLNKWMEAIGPSRVFMGGNEPNLADIALYGAIQSFVGLECFEEMKKKTNIDKWFTPMDNLVKKRYGSKYLGNKC</sequence>
<name>A0A090LJT3_STRRB</name>
<comment type="similarity">
    <text evidence="2">Belongs to the GST superfamily.</text>
</comment>
<dbReference type="Proteomes" id="UP000035682">
    <property type="component" value="Unplaced"/>
</dbReference>
<keyword evidence="13" id="KW-0275">Fatty acid biosynthesis</keyword>
<dbReference type="SFLD" id="SFLDG01203">
    <property type="entry name" value="Prostaglandin_E_synthase_like1"/>
    <property type="match status" value="1"/>
</dbReference>
<evidence type="ECO:0000256" key="4">
    <source>
        <dbReference type="ARBA" id="ARBA00019474"/>
    </source>
</evidence>
<evidence type="ECO:0000256" key="3">
    <source>
        <dbReference type="ARBA" id="ARBA00012203"/>
    </source>
</evidence>
<evidence type="ECO:0000256" key="7">
    <source>
        <dbReference type="ARBA" id="ARBA00022585"/>
    </source>
</evidence>
<keyword evidence="10 19" id="KW-1133">Transmembrane helix</keyword>
<evidence type="ECO:0000313" key="24">
    <source>
        <dbReference type="WormBase" id="SRAE_2000471300"/>
    </source>
</evidence>
<dbReference type="AlphaFoldDB" id="A0A090LJT3"/>
<dbReference type="GO" id="GO:0050220">
    <property type="term" value="F:prostaglandin-E synthase activity"/>
    <property type="evidence" value="ECO:0007669"/>
    <property type="project" value="UniProtKB-EC"/>
</dbReference>
<evidence type="ECO:0000256" key="12">
    <source>
        <dbReference type="ARBA" id="ARBA00023136"/>
    </source>
</evidence>
<dbReference type="OMA" id="MSCFRLA"/>
<dbReference type="InterPro" id="IPR004045">
    <property type="entry name" value="Glutathione_S-Trfase_N"/>
</dbReference>
<evidence type="ECO:0000256" key="17">
    <source>
        <dbReference type="ARBA" id="ARBA00031041"/>
    </source>
</evidence>
<evidence type="ECO:0000256" key="5">
    <source>
        <dbReference type="ARBA" id="ARBA00022501"/>
    </source>
</evidence>
<evidence type="ECO:0000256" key="16">
    <source>
        <dbReference type="ARBA" id="ARBA00023931"/>
    </source>
</evidence>
<dbReference type="UniPathway" id="UPA00662"/>
<evidence type="ECO:0000256" key="14">
    <source>
        <dbReference type="ARBA" id="ARBA00023235"/>
    </source>
</evidence>
<evidence type="ECO:0000256" key="2">
    <source>
        <dbReference type="ARBA" id="ARBA00007409"/>
    </source>
</evidence>
<keyword evidence="7" id="KW-0643">Prostaglandin biosynthesis</keyword>
<evidence type="ECO:0000256" key="13">
    <source>
        <dbReference type="ARBA" id="ARBA00023160"/>
    </source>
</evidence>
<reference evidence="23" key="2">
    <citation type="submission" date="2020-12" db="UniProtKB">
        <authorList>
            <consortium name="WormBaseParasite"/>
        </authorList>
    </citation>
    <scope>IDENTIFICATION</scope>
</reference>
<keyword evidence="22" id="KW-1185">Reference proteome</keyword>
<dbReference type="OrthoDB" id="423541at2759"/>
<evidence type="ECO:0000313" key="22">
    <source>
        <dbReference type="Proteomes" id="UP000035682"/>
    </source>
</evidence>
<comment type="catalytic activity">
    <reaction evidence="16">
        <text>prostaglandin H2 = prostaglandin E2</text>
        <dbReference type="Rhea" id="RHEA:12893"/>
        <dbReference type="ChEBI" id="CHEBI:57405"/>
        <dbReference type="ChEBI" id="CHEBI:606564"/>
        <dbReference type="EC" id="5.3.99.3"/>
    </reaction>
    <physiologicalReaction direction="left-to-right" evidence="16">
        <dbReference type="Rhea" id="RHEA:12894"/>
    </physiologicalReaction>
</comment>
<dbReference type="PANTHER" id="PTHR12782">
    <property type="entry name" value="MICROSOMAL PROSTAGLANDIN E SYNTHASE-2"/>
    <property type="match status" value="1"/>
</dbReference>
<dbReference type="STRING" id="34506.A0A090LJT3"/>
<evidence type="ECO:0000256" key="8">
    <source>
        <dbReference type="ARBA" id="ARBA00022692"/>
    </source>
</evidence>
<keyword evidence="8 19" id="KW-0812">Transmembrane</keyword>
<proteinExistence type="inferred from homology"/>
<dbReference type="Gene3D" id="1.20.1050.10">
    <property type="match status" value="1"/>
</dbReference>
<comment type="subcellular location">
    <subcellularLocation>
        <location evidence="18">Endomembrane system</location>
        <topology evidence="18">Single-pass membrane protein</topology>
    </subcellularLocation>
</comment>
<dbReference type="GeneID" id="36382444"/>
<dbReference type="GO" id="GO:0005739">
    <property type="term" value="C:mitochondrion"/>
    <property type="evidence" value="ECO:0007669"/>
    <property type="project" value="TreeGrafter"/>
</dbReference>
<dbReference type="SUPFAM" id="SSF52833">
    <property type="entry name" value="Thioredoxin-like"/>
    <property type="match status" value="1"/>
</dbReference>
<evidence type="ECO:0000256" key="11">
    <source>
        <dbReference type="ARBA" id="ARBA00023098"/>
    </source>
</evidence>
<dbReference type="EC" id="5.3.99.3" evidence="3"/>
<evidence type="ECO:0000256" key="18">
    <source>
        <dbReference type="ARBA" id="ARBA00037847"/>
    </source>
</evidence>
<feature type="transmembrane region" description="Helical" evidence="19">
    <location>
        <begin position="12"/>
        <end position="30"/>
    </location>
</feature>
<dbReference type="InterPro" id="IPR034335">
    <property type="entry name" value="PGES2_C"/>
</dbReference>
<comment type="pathway">
    <text evidence="1">Lipid metabolism; prostaglandin biosynthesis.</text>
</comment>
<dbReference type="WBParaSite" id="SRAE_2000471300.1">
    <property type="protein sequence ID" value="SRAE_2000471300.1"/>
    <property type="gene ID" value="WBGene00264951"/>
</dbReference>
<evidence type="ECO:0000256" key="1">
    <source>
        <dbReference type="ARBA" id="ARBA00004702"/>
    </source>
</evidence>
<dbReference type="Gene3D" id="6.20.200.30">
    <property type="match status" value="1"/>
</dbReference>
<evidence type="ECO:0000256" key="6">
    <source>
        <dbReference type="ARBA" id="ARBA00022516"/>
    </source>
</evidence>